<gene>
    <name evidence="1" type="ORF">TNCT_3991</name>
</gene>
<evidence type="ECO:0000313" key="2">
    <source>
        <dbReference type="Proteomes" id="UP000887116"/>
    </source>
</evidence>
<organism evidence="1 2">
    <name type="scientific">Trichonephila clavata</name>
    <name type="common">Joro spider</name>
    <name type="synonym">Nephila clavata</name>
    <dbReference type="NCBI Taxonomy" id="2740835"/>
    <lineage>
        <taxon>Eukaryota</taxon>
        <taxon>Metazoa</taxon>
        <taxon>Ecdysozoa</taxon>
        <taxon>Arthropoda</taxon>
        <taxon>Chelicerata</taxon>
        <taxon>Arachnida</taxon>
        <taxon>Araneae</taxon>
        <taxon>Araneomorphae</taxon>
        <taxon>Entelegynae</taxon>
        <taxon>Araneoidea</taxon>
        <taxon>Nephilidae</taxon>
        <taxon>Trichonephila</taxon>
    </lineage>
</organism>
<dbReference type="EMBL" id="BMAO01003445">
    <property type="protein sequence ID" value="GFQ87819.1"/>
    <property type="molecule type" value="Genomic_DNA"/>
</dbReference>
<sequence>MSNLGGTKFSPTRCQDNVEGLWLNRPVFNNPQGPWFQNFSNSVHWPVNVVPWWNELFIKLRPRLCRRIGVGLFRVYLNRRWVLSELF</sequence>
<reference evidence="1" key="1">
    <citation type="submission" date="2020-07" db="EMBL/GenBank/DDBJ databases">
        <title>Multicomponent nature underlies the extraordinary mechanical properties of spider dragline silk.</title>
        <authorList>
            <person name="Kono N."/>
            <person name="Nakamura H."/>
            <person name="Mori M."/>
            <person name="Yoshida Y."/>
            <person name="Ohtoshi R."/>
            <person name="Malay A.D."/>
            <person name="Moran D.A.P."/>
            <person name="Tomita M."/>
            <person name="Numata K."/>
            <person name="Arakawa K."/>
        </authorList>
    </citation>
    <scope>NUCLEOTIDE SEQUENCE</scope>
</reference>
<dbReference type="AlphaFoldDB" id="A0A8X6HJI5"/>
<evidence type="ECO:0000313" key="1">
    <source>
        <dbReference type="EMBL" id="GFQ87819.1"/>
    </source>
</evidence>
<dbReference type="Proteomes" id="UP000887116">
    <property type="component" value="Unassembled WGS sequence"/>
</dbReference>
<accession>A0A8X6HJI5</accession>
<proteinExistence type="predicted"/>
<protein>
    <submittedName>
        <fullName evidence="1">Uncharacterized protein</fullName>
    </submittedName>
</protein>
<comment type="caution">
    <text evidence="1">The sequence shown here is derived from an EMBL/GenBank/DDBJ whole genome shotgun (WGS) entry which is preliminary data.</text>
</comment>
<name>A0A8X6HJI5_TRICU</name>
<keyword evidence="2" id="KW-1185">Reference proteome</keyword>